<dbReference type="RefSeq" id="XP_018295214.1">
    <property type="nucleotide sequence ID" value="XM_018441874.1"/>
</dbReference>
<dbReference type="EMBL" id="KV440975">
    <property type="protein sequence ID" value="OAD77174.1"/>
    <property type="molecule type" value="Genomic_DNA"/>
</dbReference>
<dbReference type="VEuPathDB" id="FungiDB:PHYBLDRAFT_68018"/>
<accession>A0A167P3I4</accession>
<feature type="transmembrane region" description="Helical" evidence="1">
    <location>
        <begin position="88"/>
        <end position="106"/>
    </location>
</feature>
<dbReference type="AlphaFoldDB" id="A0A167P3I4"/>
<name>A0A167P3I4_PHYB8</name>
<gene>
    <name evidence="2" type="ORF">PHYBLDRAFT_68018</name>
</gene>
<dbReference type="GeneID" id="29002780"/>
<organism evidence="2 3">
    <name type="scientific">Phycomyces blakesleeanus (strain ATCC 8743b / DSM 1359 / FGSC 10004 / NBRC 33097 / NRRL 1555)</name>
    <dbReference type="NCBI Taxonomy" id="763407"/>
    <lineage>
        <taxon>Eukaryota</taxon>
        <taxon>Fungi</taxon>
        <taxon>Fungi incertae sedis</taxon>
        <taxon>Mucoromycota</taxon>
        <taxon>Mucoromycotina</taxon>
        <taxon>Mucoromycetes</taxon>
        <taxon>Mucorales</taxon>
        <taxon>Phycomycetaceae</taxon>
        <taxon>Phycomyces</taxon>
    </lineage>
</organism>
<evidence type="ECO:0000313" key="2">
    <source>
        <dbReference type="EMBL" id="OAD77174.1"/>
    </source>
</evidence>
<keyword evidence="1" id="KW-0812">Transmembrane</keyword>
<protein>
    <submittedName>
        <fullName evidence="2">Uncharacterized protein</fullName>
    </submittedName>
</protein>
<evidence type="ECO:0000313" key="3">
    <source>
        <dbReference type="Proteomes" id="UP000077315"/>
    </source>
</evidence>
<reference evidence="3" key="1">
    <citation type="submission" date="2015-06" db="EMBL/GenBank/DDBJ databases">
        <title>Expansion of signal transduction pathways in fungi by whole-genome duplication.</title>
        <authorList>
            <consortium name="DOE Joint Genome Institute"/>
            <person name="Corrochano L.M."/>
            <person name="Kuo A."/>
            <person name="Marcet-Houben M."/>
            <person name="Polaino S."/>
            <person name="Salamov A."/>
            <person name="Villalobos J.M."/>
            <person name="Alvarez M.I."/>
            <person name="Avalos J."/>
            <person name="Benito E.P."/>
            <person name="Benoit I."/>
            <person name="Burger G."/>
            <person name="Camino L.P."/>
            <person name="Canovas D."/>
            <person name="Cerda-Olmedo E."/>
            <person name="Cheng J.-F."/>
            <person name="Dominguez A."/>
            <person name="Elias M."/>
            <person name="Eslava A.P."/>
            <person name="Glaser F."/>
            <person name="Grimwood J."/>
            <person name="Gutierrez G."/>
            <person name="Heitman J."/>
            <person name="Henrissat B."/>
            <person name="Iturriaga E.A."/>
            <person name="Lang B.F."/>
            <person name="Lavin J.L."/>
            <person name="Lee S."/>
            <person name="Li W."/>
            <person name="Lindquist E."/>
            <person name="Lopez-Garcia S."/>
            <person name="Luque E.M."/>
            <person name="Marcos A.T."/>
            <person name="Martin J."/>
            <person name="McCluskey K."/>
            <person name="Medina H.R."/>
            <person name="Miralles-Duran A."/>
            <person name="Miyazaki A."/>
            <person name="Munoz-Torres E."/>
            <person name="Oguiza J.A."/>
            <person name="Ohm R."/>
            <person name="Olmedo M."/>
            <person name="Orejas M."/>
            <person name="Ortiz-Castellanos L."/>
            <person name="Pisabarro A.G."/>
            <person name="Rodriguez-Romero J."/>
            <person name="Ruiz-Herrera J."/>
            <person name="Ruiz-Vazquez R."/>
            <person name="Sanz C."/>
            <person name="Schackwitz W."/>
            <person name="Schmutz J."/>
            <person name="Shahriari M."/>
            <person name="Shelest E."/>
            <person name="Silva-Franco F."/>
            <person name="Soanes D."/>
            <person name="Syed K."/>
            <person name="Tagua V.G."/>
            <person name="Talbot N.J."/>
            <person name="Thon M."/>
            <person name="De vries R.P."/>
            <person name="Wiebenga A."/>
            <person name="Yadav J.S."/>
            <person name="Braun E.L."/>
            <person name="Baker S."/>
            <person name="Garre V."/>
            <person name="Horwitz B."/>
            <person name="Torres-Martinez S."/>
            <person name="Idnurm A."/>
            <person name="Herrera-Estrella A."/>
            <person name="Gabaldon T."/>
            <person name="Grigoriev I.V."/>
        </authorList>
    </citation>
    <scope>NUCLEOTIDE SEQUENCE [LARGE SCALE GENOMIC DNA]</scope>
    <source>
        <strain evidence="3">NRRL 1555(-)</strain>
    </source>
</reference>
<keyword evidence="1" id="KW-0472">Membrane</keyword>
<evidence type="ECO:0000256" key="1">
    <source>
        <dbReference type="SAM" id="Phobius"/>
    </source>
</evidence>
<keyword evidence="1" id="KW-1133">Transmembrane helix</keyword>
<keyword evidence="3" id="KW-1185">Reference proteome</keyword>
<sequence length="112" mass="13492">MRTDFELIKVFWFRSADRYNTKMSKGGEKLSVWFERGLVYDTSTTLVENDWIWWTVRAQTTSIQVCQQAGLIRVLLDISKQKNICTRIYIYIYTLMFIFMYIALHIDTKWLD</sequence>
<dbReference type="InParanoid" id="A0A167P3I4"/>
<proteinExistence type="predicted"/>
<dbReference type="Proteomes" id="UP000077315">
    <property type="component" value="Unassembled WGS sequence"/>
</dbReference>